<dbReference type="Proteomes" id="UP000523079">
    <property type="component" value="Unassembled WGS sequence"/>
</dbReference>
<dbReference type="Pfam" id="PF05239">
    <property type="entry name" value="PRC"/>
    <property type="match status" value="1"/>
</dbReference>
<dbReference type="InterPro" id="IPR027275">
    <property type="entry name" value="PRC-brl_dom"/>
</dbReference>
<keyword evidence="3" id="KW-1185">Reference proteome</keyword>
<dbReference type="InterPro" id="IPR014747">
    <property type="entry name" value="Bac_photo_RC_H_C"/>
</dbReference>
<proteinExistence type="predicted"/>
<evidence type="ECO:0000259" key="1">
    <source>
        <dbReference type="Pfam" id="PF05239"/>
    </source>
</evidence>
<gene>
    <name evidence="2" type="ORF">FHX74_001083</name>
</gene>
<dbReference type="GO" id="GO:0030077">
    <property type="term" value="C:plasma membrane light-harvesting complex"/>
    <property type="evidence" value="ECO:0007669"/>
    <property type="project" value="InterPro"/>
</dbReference>
<evidence type="ECO:0000313" key="3">
    <source>
        <dbReference type="Proteomes" id="UP000523079"/>
    </source>
</evidence>
<dbReference type="AlphaFoldDB" id="A0A7W3IQQ3"/>
<sequence length="118" mass="12717">MLEAEDIRDWRDHAVVDQTGAKIGSLEAVYFDTSTELPAFATVKVGLLNGSRLIFVPLDGATVSPKAVKVSIDKKVAKDAPAIDTDGELPASLEPAIYQHYGMTYQAGASGERRLGRR</sequence>
<dbReference type="Gene3D" id="3.90.50.10">
    <property type="entry name" value="Photosynthetic Reaction Center, subunit H, domain 2"/>
    <property type="match status" value="1"/>
</dbReference>
<protein>
    <recommendedName>
        <fullName evidence="1">PRC-barrel domain-containing protein</fullName>
    </recommendedName>
</protein>
<accession>A0A7W3IQQ3</accession>
<feature type="domain" description="PRC-barrel" evidence="1">
    <location>
        <begin position="6"/>
        <end position="75"/>
    </location>
</feature>
<dbReference type="RefSeq" id="WP_182559093.1">
    <property type="nucleotide sequence ID" value="NZ_JACGWT010000002.1"/>
</dbReference>
<evidence type="ECO:0000313" key="2">
    <source>
        <dbReference type="EMBL" id="MBA8793478.1"/>
    </source>
</evidence>
<dbReference type="SUPFAM" id="SSF50346">
    <property type="entry name" value="PRC-barrel domain"/>
    <property type="match status" value="1"/>
</dbReference>
<name>A0A7W3IQQ3_9ACTN</name>
<dbReference type="InterPro" id="IPR011033">
    <property type="entry name" value="PRC_barrel-like_sf"/>
</dbReference>
<comment type="caution">
    <text evidence="2">The sequence shown here is derived from an EMBL/GenBank/DDBJ whole genome shotgun (WGS) entry which is preliminary data.</text>
</comment>
<organism evidence="2 3">
    <name type="scientific">Microlunatus kandeliicorticis</name>
    <dbReference type="NCBI Taxonomy" id="1759536"/>
    <lineage>
        <taxon>Bacteria</taxon>
        <taxon>Bacillati</taxon>
        <taxon>Actinomycetota</taxon>
        <taxon>Actinomycetes</taxon>
        <taxon>Propionibacteriales</taxon>
        <taxon>Propionibacteriaceae</taxon>
        <taxon>Microlunatus</taxon>
    </lineage>
</organism>
<dbReference type="EMBL" id="JACGWT010000002">
    <property type="protein sequence ID" value="MBA8793478.1"/>
    <property type="molecule type" value="Genomic_DNA"/>
</dbReference>
<reference evidence="2 3" key="1">
    <citation type="submission" date="2020-07" db="EMBL/GenBank/DDBJ databases">
        <title>Sequencing the genomes of 1000 actinobacteria strains.</title>
        <authorList>
            <person name="Klenk H.-P."/>
        </authorList>
    </citation>
    <scope>NUCLEOTIDE SEQUENCE [LARGE SCALE GENOMIC DNA]</scope>
    <source>
        <strain evidence="2 3">DSM 100723</strain>
    </source>
</reference>
<dbReference type="GO" id="GO:0019684">
    <property type="term" value="P:photosynthesis, light reaction"/>
    <property type="evidence" value="ECO:0007669"/>
    <property type="project" value="InterPro"/>
</dbReference>